<feature type="non-terminal residue" evidence="3">
    <location>
        <position position="1"/>
    </location>
</feature>
<name>A0A3B0SR53_9ZZZZ</name>
<evidence type="ECO:0000256" key="1">
    <source>
        <dbReference type="ARBA" id="ARBA00006484"/>
    </source>
</evidence>
<proteinExistence type="inferred from homology"/>
<dbReference type="EMBL" id="UOEH01000397">
    <property type="protein sequence ID" value="VAW03497.1"/>
    <property type="molecule type" value="Genomic_DNA"/>
</dbReference>
<dbReference type="GO" id="GO:0016491">
    <property type="term" value="F:oxidoreductase activity"/>
    <property type="evidence" value="ECO:0007669"/>
    <property type="project" value="UniProtKB-KW"/>
</dbReference>
<dbReference type="AlphaFoldDB" id="A0A3B0SR53"/>
<comment type="similarity">
    <text evidence="1">Belongs to the short-chain dehydrogenases/reductases (SDR) family.</text>
</comment>
<accession>A0A3B0SR53</accession>
<organism evidence="3">
    <name type="scientific">hydrothermal vent metagenome</name>
    <dbReference type="NCBI Taxonomy" id="652676"/>
    <lineage>
        <taxon>unclassified sequences</taxon>
        <taxon>metagenomes</taxon>
        <taxon>ecological metagenomes</taxon>
    </lineage>
</organism>
<reference evidence="3" key="1">
    <citation type="submission" date="2018-06" db="EMBL/GenBank/DDBJ databases">
        <authorList>
            <person name="Zhirakovskaya E."/>
        </authorList>
    </citation>
    <scope>NUCLEOTIDE SEQUENCE</scope>
</reference>
<gene>
    <name evidence="3" type="ORF">MNBD_ALPHA05-1793</name>
</gene>
<keyword evidence="2" id="KW-0560">Oxidoreductase</keyword>
<protein>
    <submittedName>
        <fullName evidence="3">Oxidoreductase, short-chain dehydrogenase/reductase family</fullName>
    </submittedName>
</protein>
<sequence length="110" mass="12102">FSLHPGGIMTPLQRHLETEEMVALGWIDETGEVSQAAKAMFKTPEQGCTTTLWCATSAQLNDRGGEYCEDCDIAQLMDENSPRYLHVAPWAADDGAAARLWVETEKMLAA</sequence>
<evidence type="ECO:0000256" key="2">
    <source>
        <dbReference type="ARBA" id="ARBA00023002"/>
    </source>
</evidence>
<evidence type="ECO:0000313" key="3">
    <source>
        <dbReference type="EMBL" id="VAW03497.1"/>
    </source>
</evidence>
<dbReference type="Gene3D" id="3.40.50.720">
    <property type="entry name" value="NAD(P)-binding Rossmann-like Domain"/>
    <property type="match status" value="1"/>
</dbReference>
<dbReference type="PANTHER" id="PTHR24320:SF148">
    <property type="entry name" value="NAD(P)-BINDING ROSSMANN-FOLD SUPERFAMILY PROTEIN"/>
    <property type="match status" value="1"/>
</dbReference>
<dbReference type="PANTHER" id="PTHR24320">
    <property type="entry name" value="RETINOL DEHYDROGENASE"/>
    <property type="match status" value="1"/>
</dbReference>